<keyword evidence="5" id="KW-1185">Reference proteome</keyword>
<dbReference type="AlphaFoldDB" id="A0AAD3Y1G4"/>
<evidence type="ECO:0000256" key="1">
    <source>
        <dbReference type="ARBA" id="ARBA00005593"/>
    </source>
</evidence>
<dbReference type="Gene3D" id="1.10.405.10">
    <property type="entry name" value="Guanine Nucleotide Dissociation Inhibitor, domain 1"/>
    <property type="match status" value="1"/>
</dbReference>
<dbReference type="GO" id="GO:0007264">
    <property type="term" value="P:small GTPase-mediated signal transduction"/>
    <property type="evidence" value="ECO:0007669"/>
    <property type="project" value="InterPro"/>
</dbReference>
<evidence type="ECO:0000256" key="2">
    <source>
        <dbReference type="SAM" id="Phobius"/>
    </source>
</evidence>
<dbReference type="GO" id="GO:0005634">
    <property type="term" value="C:nucleus"/>
    <property type="evidence" value="ECO:0007669"/>
    <property type="project" value="TreeGrafter"/>
</dbReference>
<dbReference type="SUPFAM" id="SSF54373">
    <property type="entry name" value="FAD-linked reductases, C-terminal domain"/>
    <property type="match status" value="1"/>
</dbReference>
<dbReference type="EMBL" id="BSYO01000027">
    <property type="protein sequence ID" value="GMH23999.1"/>
    <property type="molecule type" value="Genomic_DNA"/>
</dbReference>
<protein>
    <recommendedName>
        <fullName evidence="3">Phosphatidylinositol N-acetylglucosaminyltransferase subunit H conserved domain-containing protein</fullName>
    </recommendedName>
</protein>
<dbReference type="Gene3D" id="3.30.519.10">
    <property type="entry name" value="Guanine Nucleotide Dissociation Inhibitor, domain 2"/>
    <property type="match status" value="1"/>
</dbReference>
<dbReference type="Pfam" id="PF10181">
    <property type="entry name" value="PIG-H"/>
    <property type="match status" value="1"/>
</dbReference>
<dbReference type="GO" id="GO:0005092">
    <property type="term" value="F:GDP-dissociation inhibitor activity"/>
    <property type="evidence" value="ECO:0007669"/>
    <property type="project" value="InterPro"/>
</dbReference>
<dbReference type="GO" id="GO:0005829">
    <property type="term" value="C:cytosol"/>
    <property type="evidence" value="ECO:0007669"/>
    <property type="project" value="TreeGrafter"/>
</dbReference>
<evidence type="ECO:0000313" key="4">
    <source>
        <dbReference type="EMBL" id="GMH23999.1"/>
    </source>
</evidence>
<dbReference type="Gene3D" id="3.50.50.60">
    <property type="entry name" value="FAD/NAD(P)-binding domain"/>
    <property type="match status" value="1"/>
</dbReference>
<dbReference type="InterPro" id="IPR018203">
    <property type="entry name" value="GDP_dissociation_inhibitor"/>
</dbReference>
<organism evidence="4 5">
    <name type="scientific">Nepenthes gracilis</name>
    <name type="common">Slender pitcher plant</name>
    <dbReference type="NCBI Taxonomy" id="150966"/>
    <lineage>
        <taxon>Eukaryota</taxon>
        <taxon>Viridiplantae</taxon>
        <taxon>Streptophyta</taxon>
        <taxon>Embryophyta</taxon>
        <taxon>Tracheophyta</taxon>
        <taxon>Spermatophyta</taxon>
        <taxon>Magnoliopsida</taxon>
        <taxon>eudicotyledons</taxon>
        <taxon>Gunneridae</taxon>
        <taxon>Pentapetalae</taxon>
        <taxon>Caryophyllales</taxon>
        <taxon>Nepenthaceae</taxon>
        <taxon>Nepenthes</taxon>
    </lineage>
</organism>
<dbReference type="PANTHER" id="PTHR11787">
    <property type="entry name" value="RAB GDP-DISSOCIATION INHIBITOR"/>
    <property type="match status" value="1"/>
</dbReference>
<dbReference type="GO" id="GO:0005968">
    <property type="term" value="C:Rab-protein geranylgeranyltransferase complex"/>
    <property type="evidence" value="ECO:0007669"/>
    <property type="project" value="TreeGrafter"/>
</dbReference>
<dbReference type="PRINTS" id="PR00891">
    <property type="entry name" value="RABGDIREP"/>
</dbReference>
<keyword evidence="2" id="KW-1133">Transmembrane helix</keyword>
<reference evidence="4" key="1">
    <citation type="submission" date="2023-05" db="EMBL/GenBank/DDBJ databases">
        <title>Nepenthes gracilis genome sequencing.</title>
        <authorList>
            <person name="Fukushima K."/>
        </authorList>
    </citation>
    <scope>NUCLEOTIDE SEQUENCE</scope>
    <source>
        <strain evidence="4">SING2019-196</strain>
    </source>
</reference>
<dbReference type="PANTHER" id="PTHR11787:SF4">
    <property type="entry name" value="CHM, RAB ESCORT PROTEIN 1"/>
    <property type="match status" value="1"/>
</dbReference>
<feature type="transmembrane region" description="Helical" evidence="2">
    <location>
        <begin position="647"/>
        <end position="664"/>
    </location>
</feature>
<name>A0AAD3Y1G4_NEPGR</name>
<accession>A0AAD3Y1G4</accession>
<dbReference type="Proteomes" id="UP001279734">
    <property type="component" value="Unassembled WGS sequence"/>
</dbReference>
<evidence type="ECO:0000313" key="5">
    <source>
        <dbReference type="Proteomes" id="UP001279734"/>
    </source>
</evidence>
<gene>
    <name evidence="4" type="ORF">Nepgr_025842</name>
</gene>
<dbReference type="InterPro" id="IPR019328">
    <property type="entry name" value="PIGH-H_dom"/>
</dbReference>
<dbReference type="GO" id="GO:0016192">
    <property type="term" value="P:vesicle-mediated transport"/>
    <property type="evidence" value="ECO:0007669"/>
    <property type="project" value="TreeGrafter"/>
</dbReference>
<comment type="caution">
    <text evidence="4">The sequence shown here is derived from an EMBL/GenBank/DDBJ whole genome shotgun (WGS) entry which is preliminary data.</text>
</comment>
<sequence>MTEQSSPPAIEPTTFDLIIVGTGLPESIIAAGAASAGKSVLHLDPSPFYGSHFSSLSLSELTSFLQSHSTASTSPTTTTTNTSDSDFYVINLTTDPLYSDVEVSPISPDLEQSRKFNIDVSGPRVLFCADSIIDLMLKSGVNQYLEFKSIDASFICDGNGNMSSVPDSRAAIFKDRSLGLTEKNQFMRFLKLVQEHLESVGSSDYGGESGERMMFTEEDLESSFVEFLTKMRLPPKIKSIILYAITMTDYDQENLGATKVPLKTKDGISRLALYHSSIGRFSNASGAMLYPMYGQGELSQAFCRRAAVKGCLYVLRMPVVGLLVDKGTGLHKGIRLASGQDLFSMKLVLDPQFIVPQAIALSSPNASEDRLPRTIKGKVARGICITSRSLKSDVSNLLVVCPPRSLYPEQETSIRILQIGSNLAVCPPNMFVLYLSSWCDDACQGKKLLNGAISALLTIAVAGRPENNSTGNPEDNFPAQSEIVEDAKPTLLWSSLHIQEVMEGSCESICSTLSPDGNLSYNDLVDSTLKMFQKMYPDEEFFPETSSSEGFDDDNHVNFDDNLHPNRFGSQFFNQSISSMVEKRIENSKYAYIHGDDAEKWPPEMVDIHHVVAVRRNSSLKRAIVSLSALPLLYSSFYLFLGKDKSVTILVCCFLIGAFFVKLLRRKLIERESVVIIPAFGIQLETHYRSGRIVRRFVPINEILKAVLNECVTPVTCYWSLALILRGEDELMLVFKQMRLPLKMLVPVWRALCAAADGEKLLRNIALAES</sequence>
<dbReference type="InterPro" id="IPR036188">
    <property type="entry name" value="FAD/NAD-bd_sf"/>
</dbReference>
<dbReference type="SUPFAM" id="SSF51905">
    <property type="entry name" value="FAD/NAD(P)-binding domain"/>
    <property type="match status" value="1"/>
</dbReference>
<dbReference type="Pfam" id="PF00996">
    <property type="entry name" value="GDI"/>
    <property type="match status" value="2"/>
</dbReference>
<keyword evidence="2" id="KW-0812">Transmembrane</keyword>
<proteinExistence type="inferred from homology"/>
<evidence type="ECO:0000259" key="3">
    <source>
        <dbReference type="Pfam" id="PF10181"/>
    </source>
</evidence>
<comment type="similarity">
    <text evidence="1">Belongs to the Rab GDI family.</text>
</comment>
<keyword evidence="2" id="KW-0472">Membrane</keyword>
<feature type="domain" description="Phosphatidylinositol N-acetylglucosaminyltransferase subunit H conserved" evidence="3">
    <location>
        <begin position="673"/>
        <end position="736"/>
    </location>
</feature>